<reference evidence="1 2" key="1">
    <citation type="submission" date="2015-08" db="EMBL/GenBank/DDBJ databases">
        <title>Next Generation Sequencing and Analysis of the Genome of Puccinia sorghi L Schw, the Causal Agent of Maize Common Rust.</title>
        <authorList>
            <person name="Rochi L."/>
            <person name="Burguener G."/>
            <person name="Darino M."/>
            <person name="Turjanski A."/>
            <person name="Kreff E."/>
            <person name="Dieguez M.J."/>
            <person name="Sacco F."/>
        </authorList>
    </citation>
    <scope>NUCLEOTIDE SEQUENCE [LARGE SCALE GENOMIC DNA]</scope>
    <source>
        <strain evidence="1 2">RO10H11247</strain>
    </source>
</reference>
<protein>
    <recommendedName>
        <fullName evidence="3">Electron transfer flavoprotein beta subunit</fullName>
    </recommendedName>
</protein>
<dbReference type="EMBL" id="LAVV01004304">
    <property type="protein sequence ID" value="KNZ61537.1"/>
    <property type="molecule type" value="Genomic_DNA"/>
</dbReference>
<proteinExistence type="predicted"/>
<dbReference type="VEuPathDB" id="FungiDB:VP01_13875g1"/>
<evidence type="ECO:0000313" key="2">
    <source>
        <dbReference type="Proteomes" id="UP000037035"/>
    </source>
</evidence>
<dbReference type="Proteomes" id="UP000037035">
    <property type="component" value="Unassembled WGS sequence"/>
</dbReference>
<comment type="caution">
    <text evidence="1">The sequence shown here is derived from an EMBL/GenBank/DDBJ whole genome shotgun (WGS) entry which is preliminary data.</text>
</comment>
<sequence>MRKVAPPTQNVWPCANALDEKYHHAELHPLANVNPDPIICVKQFIDGCPSQVRGMLPAEQQGIDTKPTRKVLKVEEPQARKAGQIFDNVDAVVAKLKEIRAK</sequence>
<accession>A0A0L6VLU3</accession>
<dbReference type="AlphaFoldDB" id="A0A0L6VLU3"/>
<name>A0A0L6VLU3_9BASI</name>
<evidence type="ECO:0000313" key="1">
    <source>
        <dbReference type="EMBL" id="KNZ61537.1"/>
    </source>
</evidence>
<dbReference type="OrthoDB" id="276685at2759"/>
<organism evidence="1 2">
    <name type="scientific">Puccinia sorghi</name>
    <dbReference type="NCBI Taxonomy" id="27349"/>
    <lineage>
        <taxon>Eukaryota</taxon>
        <taxon>Fungi</taxon>
        <taxon>Dikarya</taxon>
        <taxon>Basidiomycota</taxon>
        <taxon>Pucciniomycotina</taxon>
        <taxon>Pucciniomycetes</taxon>
        <taxon>Pucciniales</taxon>
        <taxon>Pucciniaceae</taxon>
        <taxon>Puccinia</taxon>
    </lineage>
</organism>
<evidence type="ECO:0008006" key="3">
    <source>
        <dbReference type="Google" id="ProtNLM"/>
    </source>
</evidence>
<gene>
    <name evidence="1" type="ORF">VP01_13875g1</name>
</gene>
<keyword evidence="2" id="KW-1185">Reference proteome</keyword>